<feature type="transmembrane region" description="Helical" evidence="1">
    <location>
        <begin position="90"/>
        <end position="108"/>
    </location>
</feature>
<dbReference type="EMBL" id="JACSQQ010000011">
    <property type="protein sequence ID" value="MBD7950446.1"/>
    <property type="molecule type" value="Genomic_DNA"/>
</dbReference>
<dbReference type="RefSeq" id="WP_191795870.1">
    <property type="nucleotide sequence ID" value="NZ_JACSQQ010000011.1"/>
</dbReference>
<feature type="transmembrane region" description="Helical" evidence="1">
    <location>
        <begin position="67"/>
        <end position="84"/>
    </location>
</feature>
<gene>
    <name evidence="2" type="ORF">H9652_08495</name>
</gene>
<name>A0ABR8RRN7_9CELL</name>
<feature type="transmembrane region" description="Helical" evidence="1">
    <location>
        <begin position="171"/>
        <end position="191"/>
    </location>
</feature>
<proteinExistence type="predicted"/>
<keyword evidence="1" id="KW-1133">Transmembrane helix</keyword>
<organism evidence="2 3">
    <name type="scientific">Oerskovia rustica</name>
    <dbReference type="NCBI Taxonomy" id="2762237"/>
    <lineage>
        <taxon>Bacteria</taxon>
        <taxon>Bacillati</taxon>
        <taxon>Actinomycetota</taxon>
        <taxon>Actinomycetes</taxon>
        <taxon>Micrococcales</taxon>
        <taxon>Cellulomonadaceae</taxon>
        <taxon>Oerskovia</taxon>
    </lineage>
</organism>
<keyword evidence="1" id="KW-0812">Transmembrane</keyword>
<reference evidence="2 3" key="1">
    <citation type="submission" date="2020-08" db="EMBL/GenBank/DDBJ databases">
        <title>A Genomic Blueprint of the Chicken Gut Microbiome.</title>
        <authorList>
            <person name="Gilroy R."/>
            <person name="Ravi A."/>
            <person name="Getino M."/>
            <person name="Pursley I."/>
            <person name="Horton D.L."/>
            <person name="Alikhan N.-F."/>
            <person name="Baker D."/>
            <person name="Gharbi K."/>
            <person name="Hall N."/>
            <person name="Watson M."/>
            <person name="Adriaenssens E.M."/>
            <person name="Foster-Nyarko E."/>
            <person name="Jarju S."/>
            <person name="Secka A."/>
            <person name="Antonio M."/>
            <person name="Oren A."/>
            <person name="Chaudhuri R."/>
            <person name="La Ragione R.M."/>
            <person name="Hildebrand F."/>
            <person name="Pallen M.J."/>
        </authorList>
    </citation>
    <scope>NUCLEOTIDE SEQUENCE [LARGE SCALE GENOMIC DNA]</scope>
    <source>
        <strain evidence="2 3">Sa4CUA1</strain>
    </source>
</reference>
<sequence>MRRAVFVLPAGLALLAGLDAALLLLGLPAPVTTERLPVVHGVLLVLGFVGTVVALERAVALRTRWGFVAPGLLGAGALALLSPVPLVVGQVLLVGGCAALCAVYVPLWRRQHDDAVLAQLIGALLATGGALLWLGGVGVADVLPWLACFVVATIAGERLELARIAFLGRGAALVLWVCWALAAGCVATLLWPGAGYVILGAAVLVLCGWLAVHDVARRTIRSTGLARCMAACLLAAYVWLAVAGAVWLLGGRQDTGPGYDAVIHAVFLGFTISMVMAHAPVILPAVLRIRLPYTPLMYGPAVLLHVGLVVRLGLGDARSLPVAHQVGGVLNVVALLAFVALMVTVGIRANLRHAAPPATAAPGRCDAVGPAPALEETVP</sequence>
<feature type="transmembrane region" description="Helical" evidence="1">
    <location>
        <begin position="197"/>
        <end position="216"/>
    </location>
</feature>
<feature type="transmembrane region" description="Helical" evidence="1">
    <location>
        <begin position="115"/>
        <end position="136"/>
    </location>
</feature>
<keyword evidence="3" id="KW-1185">Reference proteome</keyword>
<accession>A0ABR8RRN7</accession>
<feature type="transmembrane region" description="Helical" evidence="1">
    <location>
        <begin position="326"/>
        <end position="347"/>
    </location>
</feature>
<comment type="caution">
    <text evidence="2">The sequence shown here is derived from an EMBL/GenBank/DDBJ whole genome shotgun (WGS) entry which is preliminary data.</text>
</comment>
<feature type="transmembrane region" description="Helical" evidence="1">
    <location>
        <begin position="295"/>
        <end position="314"/>
    </location>
</feature>
<dbReference type="Proteomes" id="UP000641803">
    <property type="component" value="Unassembled WGS sequence"/>
</dbReference>
<keyword evidence="1" id="KW-0472">Membrane</keyword>
<feature type="transmembrane region" description="Helical" evidence="1">
    <location>
        <begin position="36"/>
        <end position="55"/>
    </location>
</feature>
<feature type="transmembrane region" description="Helical" evidence="1">
    <location>
        <begin position="142"/>
        <end position="159"/>
    </location>
</feature>
<feature type="transmembrane region" description="Helical" evidence="1">
    <location>
        <begin position="261"/>
        <end position="283"/>
    </location>
</feature>
<evidence type="ECO:0000256" key="1">
    <source>
        <dbReference type="SAM" id="Phobius"/>
    </source>
</evidence>
<protein>
    <submittedName>
        <fullName evidence="2">Uncharacterized protein</fullName>
    </submittedName>
</protein>
<feature type="transmembrane region" description="Helical" evidence="1">
    <location>
        <begin position="228"/>
        <end position="249"/>
    </location>
</feature>
<evidence type="ECO:0000313" key="3">
    <source>
        <dbReference type="Proteomes" id="UP000641803"/>
    </source>
</evidence>
<evidence type="ECO:0000313" key="2">
    <source>
        <dbReference type="EMBL" id="MBD7950446.1"/>
    </source>
</evidence>